<dbReference type="InterPro" id="IPR051609">
    <property type="entry name" value="NmrA/Isoflavone_reductase-like"/>
</dbReference>
<keyword evidence="3" id="KW-0560">Oxidoreductase</keyword>
<comment type="caution">
    <text evidence="5">The sequence shown here is derived from an EMBL/GenBank/DDBJ whole genome shotgun (WGS) entry which is preliminary data.</text>
</comment>
<dbReference type="PANTHER" id="PTHR47706:SF4">
    <property type="entry name" value="NMRA-LIKE DOMAIN-CONTAINING PROTEIN"/>
    <property type="match status" value="1"/>
</dbReference>
<gene>
    <name evidence="5" type="ORF">ColLi_05831</name>
</gene>
<evidence type="ECO:0000313" key="5">
    <source>
        <dbReference type="EMBL" id="GJC82993.1"/>
    </source>
</evidence>
<protein>
    <submittedName>
        <fullName evidence="5">Oxidoreductase swnN</fullName>
    </submittedName>
</protein>
<name>A0AA37LT34_9PEZI</name>
<dbReference type="SUPFAM" id="SSF51735">
    <property type="entry name" value="NAD(P)-binding Rossmann-fold domains"/>
    <property type="match status" value="1"/>
</dbReference>
<dbReference type="Gene3D" id="3.40.50.720">
    <property type="entry name" value="NAD(P)-binding Rossmann-like Domain"/>
    <property type="match status" value="1"/>
</dbReference>
<evidence type="ECO:0000256" key="3">
    <source>
        <dbReference type="ARBA" id="ARBA00023002"/>
    </source>
</evidence>
<evidence type="ECO:0000256" key="4">
    <source>
        <dbReference type="SAM" id="MobiDB-lite"/>
    </source>
</evidence>
<evidence type="ECO:0000256" key="2">
    <source>
        <dbReference type="ARBA" id="ARBA00022857"/>
    </source>
</evidence>
<dbReference type="PANTHER" id="PTHR47706">
    <property type="entry name" value="NMRA-LIKE FAMILY PROTEIN"/>
    <property type="match status" value="1"/>
</dbReference>
<dbReference type="AlphaFoldDB" id="A0AA37LT34"/>
<dbReference type="GO" id="GO:0016491">
    <property type="term" value="F:oxidoreductase activity"/>
    <property type="evidence" value="ECO:0007669"/>
    <property type="project" value="UniProtKB-KW"/>
</dbReference>
<evidence type="ECO:0000256" key="1">
    <source>
        <dbReference type="ARBA" id="ARBA00005725"/>
    </source>
</evidence>
<dbReference type="InterPro" id="IPR036291">
    <property type="entry name" value="NAD(P)-bd_dom_sf"/>
</dbReference>
<accession>A0AA37LT34</accession>
<feature type="region of interest" description="Disordered" evidence="4">
    <location>
        <begin position="1"/>
        <end position="21"/>
    </location>
</feature>
<organism evidence="5 6">
    <name type="scientific">Colletotrichum liriopes</name>
    <dbReference type="NCBI Taxonomy" id="708192"/>
    <lineage>
        <taxon>Eukaryota</taxon>
        <taxon>Fungi</taxon>
        <taxon>Dikarya</taxon>
        <taxon>Ascomycota</taxon>
        <taxon>Pezizomycotina</taxon>
        <taxon>Sordariomycetes</taxon>
        <taxon>Hypocreomycetidae</taxon>
        <taxon>Glomerellales</taxon>
        <taxon>Glomerellaceae</taxon>
        <taxon>Colletotrichum</taxon>
        <taxon>Colletotrichum spaethianum species complex</taxon>
    </lineage>
</organism>
<keyword evidence="2" id="KW-0521">NADP</keyword>
<comment type="similarity">
    <text evidence="1">Belongs to the NmrA-type oxidoreductase family. Isoflavone reductase subfamily.</text>
</comment>
<dbReference type="Proteomes" id="UP001055172">
    <property type="component" value="Unassembled WGS sequence"/>
</dbReference>
<dbReference type="EMBL" id="BPPX01000010">
    <property type="protein sequence ID" value="GJC82993.1"/>
    <property type="molecule type" value="Genomic_DNA"/>
</dbReference>
<evidence type="ECO:0000313" key="6">
    <source>
        <dbReference type="Proteomes" id="UP001055172"/>
    </source>
</evidence>
<keyword evidence="6" id="KW-1185">Reference proteome</keyword>
<reference evidence="5 6" key="1">
    <citation type="submission" date="2021-07" db="EMBL/GenBank/DDBJ databases">
        <title>Genome data of Colletotrichum spaethianum.</title>
        <authorList>
            <person name="Utami Y.D."/>
            <person name="Hiruma K."/>
        </authorList>
    </citation>
    <scope>NUCLEOTIDE SEQUENCE [LARGE SCALE GENOMIC DNA]</scope>
    <source>
        <strain evidence="5 6">MAFF 242679</strain>
    </source>
</reference>
<sequence length="227" mass="25240">MAQTSRGVAPEQPATSQGRTTYNPLSGVKILPPLEHYFTSLALLSTTTLEWAVVLNGTFLDYFAPPTLRSHHPHGTIALDIAHCAAAIPGDGDAPISFTYTFDVARFVVAALDLASWPASHELRVVGDELTFNEFVKLAEEARGVEFDVVYDDIETLKSSKVSELPGHKASYDKFPKERLQWFLAIFELWMAQGLGRVERGEGSLNELFPEIKPLTARDMLEKYWKA</sequence>
<proteinExistence type="inferred from homology"/>